<accession>A0A218WAR8</accession>
<gene>
    <name evidence="2" type="ORF">CDL15_Pgr025816</name>
</gene>
<evidence type="ECO:0000313" key="2">
    <source>
        <dbReference type="EMBL" id="OWM69967.1"/>
    </source>
</evidence>
<keyword evidence="1" id="KW-1133">Transmembrane helix</keyword>
<organism evidence="2 3">
    <name type="scientific">Punica granatum</name>
    <name type="common">Pomegranate</name>
    <dbReference type="NCBI Taxonomy" id="22663"/>
    <lineage>
        <taxon>Eukaryota</taxon>
        <taxon>Viridiplantae</taxon>
        <taxon>Streptophyta</taxon>
        <taxon>Embryophyta</taxon>
        <taxon>Tracheophyta</taxon>
        <taxon>Spermatophyta</taxon>
        <taxon>Magnoliopsida</taxon>
        <taxon>eudicotyledons</taxon>
        <taxon>Gunneridae</taxon>
        <taxon>Pentapetalae</taxon>
        <taxon>rosids</taxon>
        <taxon>malvids</taxon>
        <taxon>Myrtales</taxon>
        <taxon>Lythraceae</taxon>
        <taxon>Punica</taxon>
    </lineage>
</organism>
<proteinExistence type="predicted"/>
<evidence type="ECO:0000313" key="3">
    <source>
        <dbReference type="Proteomes" id="UP000197138"/>
    </source>
</evidence>
<protein>
    <submittedName>
        <fullName evidence="2">Uncharacterized protein</fullName>
    </submittedName>
</protein>
<dbReference type="EMBL" id="MTKT01004810">
    <property type="protein sequence ID" value="OWM69967.1"/>
    <property type="molecule type" value="Genomic_DNA"/>
</dbReference>
<feature type="transmembrane region" description="Helical" evidence="1">
    <location>
        <begin position="33"/>
        <end position="59"/>
    </location>
</feature>
<sequence length="85" mass="9640">MPHFFAKFVPFAAFDLRCDAIFPQFILKLRLQLLSFGGSVLILVVDSPIIAGILTLVNWSLQSGNRVDRVAKKVFQRRIIDFAEC</sequence>
<evidence type="ECO:0000256" key="1">
    <source>
        <dbReference type="SAM" id="Phobius"/>
    </source>
</evidence>
<dbReference type="AlphaFoldDB" id="A0A218WAR8"/>
<name>A0A218WAR8_PUNGR</name>
<comment type="caution">
    <text evidence="2">The sequence shown here is derived from an EMBL/GenBank/DDBJ whole genome shotgun (WGS) entry which is preliminary data.</text>
</comment>
<dbReference type="Proteomes" id="UP000197138">
    <property type="component" value="Unassembled WGS sequence"/>
</dbReference>
<keyword evidence="1" id="KW-0812">Transmembrane</keyword>
<reference evidence="3" key="1">
    <citation type="journal article" date="2017" name="Plant J.">
        <title>The pomegranate (Punica granatum L.) genome and the genomics of punicalagin biosynthesis.</title>
        <authorList>
            <person name="Qin G."/>
            <person name="Xu C."/>
            <person name="Ming R."/>
            <person name="Tang H."/>
            <person name="Guyot R."/>
            <person name="Kramer E.M."/>
            <person name="Hu Y."/>
            <person name="Yi X."/>
            <person name="Qi Y."/>
            <person name="Xu X."/>
            <person name="Gao Z."/>
            <person name="Pan H."/>
            <person name="Jian J."/>
            <person name="Tian Y."/>
            <person name="Yue Z."/>
            <person name="Xu Y."/>
        </authorList>
    </citation>
    <scope>NUCLEOTIDE SEQUENCE [LARGE SCALE GENOMIC DNA]</scope>
    <source>
        <strain evidence="3">cv. Dabenzi</strain>
    </source>
</reference>
<keyword evidence="1" id="KW-0472">Membrane</keyword>